<keyword evidence="4 7" id="KW-0812">Transmembrane</keyword>
<evidence type="ECO:0000313" key="9">
    <source>
        <dbReference type="Proteomes" id="UP000054172"/>
    </source>
</evidence>
<dbReference type="PATRIC" id="fig|1702214.3.peg.727"/>
<feature type="transmembrane region" description="Helical" evidence="7">
    <location>
        <begin position="127"/>
        <end position="146"/>
    </location>
</feature>
<dbReference type="NCBIfam" id="TIGR00698">
    <property type="entry name" value="YeiH family putative sulfate export transporter"/>
    <property type="match status" value="1"/>
</dbReference>
<feature type="transmembrane region" description="Helical" evidence="7">
    <location>
        <begin position="324"/>
        <end position="342"/>
    </location>
</feature>
<name>A0A0Q4B8B6_9BACT</name>
<dbReference type="PANTHER" id="PTHR30106">
    <property type="entry name" value="INNER MEMBRANE PROTEIN YEIH-RELATED"/>
    <property type="match status" value="1"/>
</dbReference>
<comment type="caution">
    <text evidence="8">The sequence shown here is derived from an EMBL/GenBank/DDBJ whole genome shotgun (WGS) entry which is preliminary data.</text>
</comment>
<protein>
    <submittedName>
        <fullName evidence="8">Uncharacterized protein</fullName>
    </submittedName>
</protein>
<dbReference type="EMBL" id="LIIK01000008">
    <property type="protein sequence ID" value="KQM09289.1"/>
    <property type="molecule type" value="Genomic_DNA"/>
</dbReference>
<feature type="transmembrane region" description="Helical" evidence="7">
    <location>
        <begin position="95"/>
        <end position="115"/>
    </location>
</feature>
<comment type="subcellular location">
    <subcellularLocation>
        <location evidence="1">Cell membrane</location>
        <topology evidence="1">Multi-pass membrane protein</topology>
    </subcellularLocation>
</comment>
<dbReference type="Pfam" id="PF03601">
    <property type="entry name" value="Cons_hypoth698"/>
    <property type="match status" value="1"/>
</dbReference>
<dbReference type="AlphaFoldDB" id="A0A0Q4B8B6"/>
<evidence type="ECO:0000256" key="3">
    <source>
        <dbReference type="ARBA" id="ARBA00022475"/>
    </source>
</evidence>
<organism evidence="8 9">
    <name type="scientific">Candidatus [Bacteroides] periocalifornicus</name>
    <dbReference type="NCBI Taxonomy" id="1702214"/>
    <lineage>
        <taxon>Bacteria</taxon>
        <taxon>Pseudomonadati</taxon>
        <taxon>Bacteroidota</taxon>
    </lineage>
</organism>
<feature type="transmembrane region" description="Helical" evidence="7">
    <location>
        <begin position="265"/>
        <end position="284"/>
    </location>
</feature>
<evidence type="ECO:0000256" key="2">
    <source>
        <dbReference type="ARBA" id="ARBA00007977"/>
    </source>
</evidence>
<keyword evidence="9" id="KW-1185">Reference proteome</keyword>
<evidence type="ECO:0000256" key="4">
    <source>
        <dbReference type="ARBA" id="ARBA00022692"/>
    </source>
</evidence>
<dbReference type="InterPro" id="IPR004630">
    <property type="entry name" value="UPF0324_YeiH-like"/>
</dbReference>
<evidence type="ECO:0000313" key="8">
    <source>
        <dbReference type="EMBL" id="KQM09289.1"/>
    </source>
</evidence>
<reference evidence="8" key="1">
    <citation type="submission" date="2015-08" db="EMBL/GenBank/DDBJ databases">
        <title>Candidatus Bacteriodes Periocalifornicus.</title>
        <authorList>
            <person name="McLean J.S."/>
            <person name="Kelley S."/>
        </authorList>
    </citation>
    <scope>NUCLEOTIDE SEQUENCE [LARGE SCALE GENOMIC DNA]</scope>
    <source>
        <strain evidence="8">12B</strain>
    </source>
</reference>
<accession>A0A0Q4B8B6</accession>
<feature type="transmembrane region" description="Helical" evidence="7">
    <location>
        <begin position="226"/>
        <end position="245"/>
    </location>
</feature>
<evidence type="ECO:0000256" key="7">
    <source>
        <dbReference type="SAM" id="Phobius"/>
    </source>
</evidence>
<keyword evidence="6 7" id="KW-0472">Membrane</keyword>
<dbReference type="Proteomes" id="UP000054172">
    <property type="component" value="Unassembled WGS sequence"/>
</dbReference>
<dbReference type="GO" id="GO:0005886">
    <property type="term" value="C:plasma membrane"/>
    <property type="evidence" value="ECO:0007669"/>
    <property type="project" value="UniProtKB-SubCell"/>
</dbReference>
<evidence type="ECO:0000256" key="5">
    <source>
        <dbReference type="ARBA" id="ARBA00022989"/>
    </source>
</evidence>
<dbReference type="PANTHER" id="PTHR30106:SF2">
    <property type="entry name" value="UPF0324 INNER MEMBRANE PROTEIN YEIH"/>
    <property type="match status" value="1"/>
</dbReference>
<proteinExistence type="inferred from homology"/>
<keyword evidence="5 7" id="KW-1133">Transmembrane helix</keyword>
<keyword evidence="3" id="KW-1003">Cell membrane</keyword>
<evidence type="ECO:0000256" key="6">
    <source>
        <dbReference type="ARBA" id="ARBA00023136"/>
    </source>
</evidence>
<comment type="similarity">
    <text evidence="2">Belongs to the UPF0324 family.</text>
</comment>
<evidence type="ECO:0000256" key="1">
    <source>
        <dbReference type="ARBA" id="ARBA00004651"/>
    </source>
</evidence>
<sequence>MKRSQVAPFFLAIALVAAFTFAAYGIAGIRVVKELSLSPMVIGIVLGMLFGNTLLPYVLGSWELKGGFKFCSKTLLRTAIVFYGFRLTVGNVMEIGVPGIVIDIIVVTTVLLLGTWLGRRLGLDSDLAILTSSGSAICGAAAVLGTEPVVRAKPYQTAIAVTTVVLFGTIAMFLYPALYRAGVFDLNPTQMALYTGSTLHEVAHVVGAGNAMNDVVIANNAVITKMIRVILLAPFLIILGLILQRTRRGKPEFEGNAGGAWWRRFPWFAIGFLLVICFNSFDLLPHSAVGMINKLDNFALAMAMTALGIDADFRKFKEAGFRPFLLALILFGWLIGVGYLLAKYLAPALA</sequence>
<feature type="transmembrane region" description="Helical" evidence="7">
    <location>
        <begin position="158"/>
        <end position="178"/>
    </location>
</feature>
<dbReference type="InterPro" id="IPR018383">
    <property type="entry name" value="UPF0324_pro"/>
</dbReference>
<feature type="transmembrane region" description="Helical" evidence="7">
    <location>
        <begin position="38"/>
        <end position="58"/>
    </location>
</feature>
<gene>
    <name evidence="8" type="ORF">AL399_02675</name>
</gene>